<evidence type="ECO:0000256" key="3">
    <source>
        <dbReference type="ARBA" id="ARBA00023015"/>
    </source>
</evidence>
<dbReference type="Pfam" id="PF00486">
    <property type="entry name" value="Trans_reg_C"/>
    <property type="match status" value="1"/>
</dbReference>
<accession>A0A2N7VN01</accession>
<protein>
    <submittedName>
        <fullName evidence="10">DNA-binding response regulator</fullName>
    </submittedName>
</protein>
<dbReference type="GO" id="GO:0032993">
    <property type="term" value="C:protein-DNA complex"/>
    <property type="evidence" value="ECO:0007669"/>
    <property type="project" value="TreeGrafter"/>
</dbReference>
<keyword evidence="1 6" id="KW-0597">Phosphoprotein</keyword>
<evidence type="ECO:0000313" key="10">
    <source>
        <dbReference type="EMBL" id="PMS18548.1"/>
    </source>
</evidence>
<feature type="domain" description="OmpR/PhoB-type" evidence="9">
    <location>
        <begin position="124"/>
        <end position="224"/>
    </location>
</feature>
<dbReference type="GO" id="GO:0005829">
    <property type="term" value="C:cytosol"/>
    <property type="evidence" value="ECO:0007669"/>
    <property type="project" value="TreeGrafter"/>
</dbReference>
<dbReference type="SUPFAM" id="SSF52172">
    <property type="entry name" value="CheY-like"/>
    <property type="match status" value="1"/>
</dbReference>
<gene>
    <name evidence="10" type="ORF">C0Z18_16615</name>
</gene>
<reference evidence="10 11" key="1">
    <citation type="submission" date="2018-01" db="EMBL/GenBank/DDBJ databases">
        <title>Whole genome analyses suggest that Burkholderia sensu lato contains two further novel genera in the rhizoxinica-symbiotica group Mycetohabitans gen. nov., and Trinickia gen. nov.: implications for the evolution of diazotrophy and nodulation in the Burkholderiaceae.</title>
        <authorList>
            <person name="Estrada-de los Santos P."/>
            <person name="Palmer M."/>
            <person name="Chavez-Ramirez B."/>
            <person name="Beukes C."/>
            <person name="Steenkamp E.T."/>
            <person name="Hirsch A.M."/>
            <person name="Manyaka P."/>
            <person name="Maluk M."/>
            <person name="Lafos M."/>
            <person name="Crook M."/>
            <person name="Gross E."/>
            <person name="Simon M.F."/>
            <person name="Bueno dos Reis Junior F."/>
            <person name="Poole P.S."/>
            <person name="Venter S.N."/>
            <person name="James E.K."/>
        </authorList>
    </citation>
    <scope>NUCLEOTIDE SEQUENCE [LARGE SCALE GENOMIC DNA]</scope>
    <source>
        <strain evidence="10 11">GIMN1.004</strain>
    </source>
</reference>
<dbReference type="EMBL" id="PNYA01000014">
    <property type="protein sequence ID" value="PMS18548.1"/>
    <property type="molecule type" value="Genomic_DNA"/>
</dbReference>
<dbReference type="GO" id="GO:0000976">
    <property type="term" value="F:transcription cis-regulatory region binding"/>
    <property type="evidence" value="ECO:0007669"/>
    <property type="project" value="TreeGrafter"/>
</dbReference>
<evidence type="ECO:0000256" key="2">
    <source>
        <dbReference type="ARBA" id="ARBA00023012"/>
    </source>
</evidence>
<evidence type="ECO:0000256" key="7">
    <source>
        <dbReference type="PROSITE-ProRule" id="PRU01091"/>
    </source>
</evidence>
<dbReference type="PROSITE" id="PS50110">
    <property type="entry name" value="RESPONSE_REGULATORY"/>
    <property type="match status" value="1"/>
</dbReference>
<dbReference type="GO" id="GO:0006355">
    <property type="term" value="P:regulation of DNA-templated transcription"/>
    <property type="evidence" value="ECO:0007669"/>
    <property type="project" value="InterPro"/>
</dbReference>
<evidence type="ECO:0000256" key="1">
    <source>
        <dbReference type="ARBA" id="ARBA00022553"/>
    </source>
</evidence>
<dbReference type="InterPro" id="IPR039420">
    <property type="entry name" value="WalR-like"/>
</dbReference>
<dbReference type="PROSITE" id="PS51755">
    <property type="entry name" value="OMPR_PHOB"/>
    <property type="match status" value="1"/>
</dbReference>
<dbReference type="Gene3D" id="3.40.50.2300">
    <property type="match status" value="1"/>
</dbReference>
<proteinExistence type="predicted"/>
<dbReference type="CDD" id="cd00383">
    <property type="entry name" value="trans_reg_C"/>
    <property type="match status" value="1"/>
</dbReference>
<keyword evidence="11" id="KW-1185">Reference proteome</keyword>
<dbReference type="Gene3D" id="6.10.250.690">
    <property type="match status" value="1"/>
</dbReference>
<name>A0A2N7VN01_9BURK</name>
<dbReference type="PANTHER" id="PTHR48111:SF22">
    <property type="entry name" value="REGULATOR OF RPOS"/>
    <property type="match status" value="1"/>
</dbReference>
<dbReference type="InterPro" id="IPR036388">
    <property type="entry name" value="WH-like_DNA-bd_sf"/>
</dbReference>
<evidence type="ECO:0000256" key="4">
    <source>
        <dbReference type="ARBA" id="ARBA00023125"/>
    </source>
</evidence>
<dbReference type="AlphaFoldDB" id="A0A2N7VN01"/>
<feature type="modified residue" description="4-aspartylphosphate" evidence="6">
    <location>
        <position position="51"/>
    </location>
</feature>
<keyword evidence="4 7" id="KW-0238">DNA-binding</keyword>
<dbReference type="InterPro" id="IPR001867">
    <property type="entry name" value="OmpR/PhoB-type_DNA-bd"/>
</dbReference>
<dbReference type="FunFam" id="3.40.50.2300:FF:000001">
    <property type="entry name" value="DNA-binding response regulator PhoB"/>
    <property type="match status" value="1"/>
</dbReference>
<dbReference type="GO" id="GO:0000156">
    <property type="term" value="F:phosphorelay response regulator activity"/>
    <property type="evidence" value="ECO:0007669"/>
    <property type="project" value="TreeGrafter"/>
</dbReference>
<evidence type="ECO:0000313" key="11">
    <source>
        <dbReference type="Proteomes" id="UP000235616"/>
    </source>
</evidence>
<keyword evidence="5" id="KW-0804">Transcription</keyword>
<keyword evidence="3" id="KW-0805">Transcription regulation</keyword>
<organism evidence="10 11">
    <name type="scientific">Trinickia dabaoshanensis</name>
    <dbReference type="NCBI Taxonomy" id="564714"/>
    <lineage>
        <taxon>Bacteria</taxon>
        <taxon>Pseudomonadati</taxon>
        <taxon>Pseudomonadota</taxon>
        <taxon>Betaproteobacteria</taxon>
        <taxon>Burkholderiales</taxon>
        <taxon>Burkholderiaceae</taxon>
        <taxon>Trinickia</taxon>
    </lineage>
</organism>
<dbReference type="PANTHER" id="PTHR48111">
    <property type="entry name" value="REGULATOR OF RPOS"/>
    <property type="match status" value="1"/>
</dbReference>
<feature type="domain" description="Response regulatory" evidence="8">
    <location>
        <begin position="2"/>
        <end position="116"/>
    </location>
</feature>
<dbReference type="Pfam" id="PF00072">
    <property type="entry name" value="Response_reg"/>
    <property type="match status" value="1"/>
</dbReference>
<evidence type="ECO:0000256" key="5">
    <source>
        <dbReference type="ARBA" id="ARBA00023163"/>
    </source>
</evidence>
<dbReference type="SMART" id="SM00448">
    <property type="entry name" value="REC"/>
    <property type="match status" value="1"/>
</dbReference>
<evidence type="ECO:0000256" key="6">
    <source>
        <dbReference type="PROSITE-ProRule" id="PRU00169"/>
    </source>
</evidence>
<dbReference type="Proteomes" id="UP000235616">
    <property type="component" value="Unassembled WGS sequence"/>
</dbReference>
<feature type="DNA-binding region" description="OmpR/PhoB-type" evidence="7">
    <location>
        <begin position="124"/>
        <end position="224"/>
    </location>
</feature>
<dbReference type="Gene3D" id="1.10.10.10">
    <property type="entry name" value="Winged helix-like DNA-binding domain superfamily/Winged helix DNA-binding domain"/>
    <property type="match status" value="1"/>
</dbReference>
<dbReference type="InterPro" id="IPR011006">
    <property type="entry name" value="CheY-like_superfamily"/>
</dbReference>
<evidence type="ECO:0000259" key="9">
    <source>
        <dbReference type="PROSITE" id="PS51755"/>
    </source>
</evidence>
<evidence type="ECO:0000259" key="8">
    <source>
        <dbReference type="PROSITE" id="PS50110"/>
    </source>
</evidence>
<dbReference type="OrthoDB" id="9802426at2"/>
<dbReference type="InterPro" id="IPR001789">
    <property type="entry name" value="Sig_transdc_resp-reg_receiver"/>
</dbReference>
<dbReference type="SMART" id="SM00862">
    <property type="entry name" value="Trans_reg_C"/>
    <property type="match status" value="1"/>
</dbReference>
<keyword evidence="2" id="KW-0902">Two-component regulatory system</keyword>
<sequence length="226" mass="25764">MRILIVEDEEKLALALKESLEFERYAVEIAHTGEEAFFLVNERQFDLIVLDLMLPGRDGIYVLSTLRRLKLQTPVIILTAKDTVEDRVLGLDSGGDDYLVKPFAVPELLARIRALLRRGRGENATTLRLAGLEVDLLTRSVARDDRPIELTTKEFEIIEYLLRREGTIVTREMLARDIWKVSARAVPLDNVIDVHMARLRKKIDQGFAFPIVQTIRGVGFIAREPD</sequence>
<comment type="caution">
    <text evidence="10">The sequence shown here is derived from an EMBL/GenBank/DDBJ whole genome shotgun (WGS) entry which is preliminary data.</text>
</comment>
<dbReference type="RefSeq" id="WP_102646511.1">
    <property type="nucleotide sequence ID" value="NZ_PNYA01000014.1"/>
</dbReference>